<dbReference type="SUPFAM" id="SSF51905">
    <property type="entry name" value="FAD/NAD(P)-binding domain"/>
    <property type="match status" value="1"/>
</dbReference>
<dbReference type="Gene3D" id="3.30.9.10">
    <property type="entry name" value="D-Amino Acid Oxidase, subunit A, domain 2"/>
    <property type="match status" value="1"/>
</dbReference>
<dbReference type="InterPro" id="IPR006076">
    <property type="entry name" value="FAD-dep_OxRdtase"/>
</dbReference>
<name>A0A448SYK1_SERFO</name>
<sequence length="426" mass="46984">MMEHVASYYAANANPHAPYPQLNEAIRCDVCIVGGGFSGLSSALHLTEAGYDVVVLEAARIGWGASGRNGGQVVNSYSRDIDVIEARYGQQTAAMLGSMMFEGAEIIRQRIDRYAIACDYRPGAVAAALTSRQFNELTQKMNHWQRYGHQQLELLDGEAMRRTVASERYVGGLLDRQGGHLHPLNLALGEAEAVRRHGGRLFEQSAVTHIDYGQPNKLHTAQGSVSASLVILAGNAYLGEKLEPRLSRLSMPCGSQIITTEPLSADMALSLLPDNYCVEDCNYLLDYFRLTADNRLLYGGGVVYGAQDPADIDARILPLMLKTFPQLKKVRIDYRWTGNFLLTLSRMPQFGRLENNVYYLQGDSGHGVTLTHLAGKLIAEVLRGDAERFDAFAQLPHLPFFGGRHLQVPFTALGAAYYALRDRLGF</sequence>
<accession>A0A448SYK1</accession>
<dbReference type="Proteomes" id="UP000270487">
    <property type="component" value="Chromosome"/>
</dbReference>
<dbReference type="GO" id="GO:0016491">
    <property type="term" value="F:oxidoreductase activity"/>
    <property type="evidence" value="ECO:0007669"/>
    <property type="project" value="UniProtKB-KW"/>
</dbReference>
<protein>
    <submittedName>
        <fullName evidence="3">Gamma-glutamylputrescine oxidoreductase</fullName>
        <ecNumber evidence="3">1.4.3.-</ecNumber>
    </submittedName>
</protein>
<dbReference type="AlphaFoldDB" id="A0A448SYK1"/>
<reference evidence="3 4" key="1">
    <citation type="submission" date="2018-12" db="EMBL/GenBank/DDBJ databases">
        <authorList>
            <consortium name="Pathogen Informatics"/>
        </authorList>
    </citation>
    <scope>NUCLEOTIDE SEQUENCE [LARGE SCALE GENOMIC DNA]</scope>
    <source>
        <strain evidence="3 4">NCTC13193</strain>
    </source>
</reference>
<dbReference type="Pfam" id="PF01266">
    <property type="entry name" value="DAO"/>
    <property type="match status" value="1"/>
</dbReference>
<dbReference type="PANTHER" id="PTHR13847">
    <property type="entry name" value="SARCOSINE DEHYDROGENASE-RELATED"/>
    <property type="match status" value="1"/>
</dbReference>
<feature type="domain" description="FAD dependent oxidoreductase" evidence="2">
    <location>
        <begin position="29"/>
        <end position="380"/>
    </location>
</feature>
<dbReference type="PANTHER" id="PTHR13847:SF275">
    <property type="entry name" value="GAMMA-GLUTAMYLPUTRESCINE OXIDOREDUCTASE"/>
    <property type="match status" value="1"/>
</dbReference>
<proteinExistence type="predicted"/>
<evidence type="ECO:0000313" key="4">
    <source>
        <dbReference type="Proteomes" id="UP000270487"/>
    </source>
</evidence>
<keyword evidence="1 3" id="KW-0560">Oxidoreductase</keyword>
<dbReference type="InterPro" id="IPR036188">
    <property type="entry name" value="FAD/NAD-bd_sf"/>
</dbReference>
<evidence type="ECO:0000313" key="3">
    <source>
        <dbReference type="EMBL" id="VEI72815.1"/>
    </source>
</evidence>
<evidence type="ECO:0000256" key="1">
    <source>
        <dbReference type="ARBA" id="ARBA00023002"/>
    </source>
</evidence>
<organism evidence="3 4">
    <name type="scientific">Serratia fonticola</name>
    <dbReference type="NCBI Taxonomy" id="47917"/>
    <lineage>
        <taxon>Bacteria</taxon>
        <taxon>Pseudomonadati</taxon>
        <taxon>Pseudomonadota</taxon>
        <taxon>Gammaproteobacteria</taxon>
        <taxon>Enterobacterales</taxon>
        <taxon>Yersiniaceae</taxon>
        <taxon>Serratia</taxon>
    </lineage>
</organism>
<dbReference type="Gene3D" id="3.50.50.60">
    <property type="entry name" value="FAD/NAD(P)-binding domain"/>
    <property type="match status" value="1"/>
</dbReference>
<dbReference type="EC" id="1.4.3.-" evidence="3"/>
<evidence type="ECO:0000259" key="2">
    <source>
        <dbReference type="Pfam" id="PF01266"/>
    </source>
</evidence>
<dbReference type="GO" id="GO:0005737">
    <property type="term" value="C:cytoplasm"/>
    <property type="evidence" value="ECO:0007669"/>
    <property type="project" value="TreeGrafter"/>
</dbReference>
<dbReference type="EMBL" id="LR134492">
    <property type="protein sequence ID" value="VEI72815.1"/>
    <property type="molecule type" value="Genomic_DNA"/>
</dbReference>
<gene>
    <name evidence="3" type="primary">puuB_3</name>
    <name evidence="3" type="ORF">NCTC13193_03834</name>
</gene>